<organism evidence="1 2">
    <name type="scientific">Alicyclobacillus dauci</name>
    <dbReference type="NCBI Taxonomy" id="1475485"/>
    <lineage>
        <taxon>Bacteria</taxon>
        <taxon>Bacillati</taxon>
        <taxon>Bacillota</taxon>
        <taxon>Bacilli</taxon>
        <taxon>Bacillales</taxon>
        <taxon>Alicyclobacillaceae</taxon>
        <taxon>Alicyclobacillus</taxon>
    </lineage>
</organism>
<evidence type="ECO:0000313" key="1">
    <source>
        <dbReference type="EMBL" id="WAH36456.1"/>
    </source>
</evidence>
<protein>
    <submittedName>
        <fullName evidence="1">Uncharacterized protein</fullName>
    </submittedName>
</protein>
<dbReference type="RefSeq" id="WP_268043797.1">
    <property type="nucleotide sequence ID" value="NZ_CP104064.1"/>
</dbReference>
<gene>
    <name evidence="1" type="ORF">NZD86_19905</name>
</gene>
<keyword evidence="2" id="KW-1185">Reference proteome</keyword>
<evidence type="ECO:0000313" key="2">
    <source>
        <dbReference type="Proteomes" id="UP001164803"/>
    </source>
</evidence>
<accession>A0ABY6Z2A8</accession>
<sequence length="101" mass="11713">MAELDNNSPALPFVRAGGNEINLDRAFTRYDVYVNDEFVGHKKLLKQAESIDDVGNFLHRENFKGFTTEYDENHLHYKIYVDNDSTARAIRGQLTNYLSRQ</sequence>
<dbReference type="Proteomes" id="UP001164803">
    <property type="component" value="Chromosome"/>
</dbReference>
<name>A0ABY6Z2A8_9BACL</name>
<reference evidence="1" key="1">
    <citation type="submission" date="2022-08" db="EMBL/GenBank/DDBJ databases">
        <title>Alicyclobacillus dauci DSM2870, complete genome.</title>
        <authorList>
            <person name="Wang Q."/>
            <person name="Cai R."/>
            <person name="Wang Z."/>
        </authorList>
    </citation>
    <scope>NUCLEOTIDE SEQUENCE</scope>
    <source>
        <strain evidence="1">DSM 28700</strain>
    </source>
</reference>
<dbReference type="EMBL" id="CP104064">
    <property type="protein sequence ID" value="WAH36456.1"/>
    <property type="molecule type" value="Genomic_DNA"/>
</dbReference>
<proteinExistence type="predicted"/>